<keyword evidence="4" id="KW-0862">Zinc</keyword>
<sequence length="335" mass="37794">MMTVTTSNEPDTPEVEPNKRRRKKSIVWEHFTVEDVGSGCTRACCKQCKQTFAYSTGTKLSGTSHLKRHIGLGICLASRRKEKNQLRSSSTGSAGTGNVTYPPRRQSNGSYWSVNAPFDQELCRHEIAKMIIMHDYPLHMVGHPAFISFVKSLQPTFNLVDCDTVQGDFGICLSDWGLENKLFSLTFNKSIFGNNTGSLRAYLSVKNPLTLKSQLLIEHCYAQVLSSIAQDALGLMEGTVSKVRESIKYVKTSRTREEKFLELKHKLQVPSTKCLFLDDQTEWNTTYLMLVASTELKEVFSCLDTADLEYKLTLTMDDWKQIETLYVELPKSSGV</sequence>
<comment type="caution">
    <text evidence="11">The sequence shown here is derived from an EMBL/GenBank/DDBJ whole genome shotgun (WGS) entry which is preliminary data.</text>
</comment>
<dbReference type="InterPro" id="IPR036236">
    <property type="entry name" value="Znf_C2H2_sf"/>
</dbReference>
<protein>
    <recommendedName>
        <fullName evidence="10">BED-type domain-containing protein</fullName>
    </recommendedName>
</protein>
<evidence type="ECO:0000256" key="8">
    <source>
        <dbReference type="PROSITE-ProRule" id="PRU00027"/>
    </source>
</evidence>
<dbReference type="EMBL" id="JADFTS010000003">
    <property type="protein sequence ID" value="KAF9615215.1"/>
    <property type="molecule type" value="Genomic_DNA"/>
</dbReference>
<dbReference type="SUPFAM" id="SSF53098">
    <property type="entry name" value="Ribonuclease H-like"/>
    <property type="match status" value="1"/>
</dbReference>
<dbReference type="Proteomes" id="UP000631114">
    <property type="component" value="Unassembled WGS sequence"/>
</dbReference>
<comment type="subcellular location">
    <subcellularLocation>
        <location evidence="1">Nucleus</location>
    </subcellularLocation>
</comment>
<name>A0A835IAA9_9MAGN</name>
<feature type="region of interest" description="Disordered" evidence="9">
    <location>
        <begin position="83"/>
        <end position="104"/>
    </location>
</feature>
<dbReference type="GO" id="GO:0003677">
    <property type="term" value="F:DNA binding"/>
    <property type="evidence" value="ECO:0007669"/>
    <property type="project" value="InterPro"/>
</dbReference>
<evidence type="ECO:0000256" key="1">
    <source>
        <dbReference type="ARBA" id="ARBA00004123"/>
    </source>
</evidence>
<evidence type="ECO:0000256" key="6">
    <source>
        <dbReference type="ARBA" id="ARBA00023163"/>
    </source>
</evidence>
<keyword evidence="6" id="KW-0804">Transcription</keyword>
<dbReference type="InterPro" id="IPR003656">
    <property type="entry name" value="Znf_BED"/>
</dbReference>
<evidence type="ECO:0000313" key="12">
    <source>
        <dbReference type="Proteomes" id="UP000631114"/>
    </source>
</evidence>
<gene>
    <name evidence="11" type="ORF">IFM89_022477</name>
</gene>
<feature type="compositionally biased region" description="Polar residues" evidence="9">
    <location>
        <begin position="86"/>
        <end position="104"/>
    </location>
</feature>
<keyword evidence="2" id="KW-0479">Metal-binding</keyword>
<organism evidence="11 12">
    <name type="scientific">Coptis chinensis</name>
    <dbReference type="NCBI Taxonomy" id="261450"/>
    <lineage>
        <taxon>Eukaryota</taxon>
        <taxon>Viridiplantae</taxon>
        <taxon>Streptophyta</taxon>
        <taxon>Embryophyta</taxon>
        <taxon>Tracheophyta</taxon>
        <taxon>Spermatophyta</taxon>
        <taxon>Magnoliopsida</taxon>
        <taxon>Ranunculales</taxon>
        <taxon>Ranunculaceae</taxon>
        <taxon>Coptidoideae</taxon>
        <taxon>Coptis</taxon>
    </lineage>
</organism>
<dbReference type="OrthoDB" id="2610923at2759"/>
<keyword evidence="7" id="KW-0539">Nucleus</keyword>
<feature type="region of interest" description="Disordered" evidence="9">
    <location>
        <begin position="1"/>
        <end position="22"/>
    </location>
</feature>
<evidence type="ECO:0000256" key="3">
    <source>
        <dbReference type="ARBA" id="ARBA00022771"/>
    </source>
</evidence>
<feature type="compositionally biased region" description="Polar residues" evidence="9">
    <location>
        <begin position="1"/>
        <end position="10"/>
    </location>
</feature>
<feature type="domain" description="BED-type" evidence="10">
    <location>
        <begin position="22"/>
        <end position="89"/>
    </location>
</feature>
<evidence type="ECO:0000313" key="11">
    <source>
        <dbReference type="EMBL" id="KAF9615215.1"/>
    </source>
</evidence>
<keyword evidence="3 8" id="KW-0863">Zinc-finger</keyword>
<dbReference type="GO" id="GO:0009791">
    <property type="term" value="P:post-embryonic development"/>
    <property type="evidence" value="ECO:0007669"/>
    <property type="project" value="UniProtKB-ARBA"/>
</dbReference>
<accession>A0A835IAA9</accession>
<dbReference type="PROSITE" id="PS50808">
    <property type="entry name" value="ZF_BED"/>
    <property type="match status" value="1"/>
</dbReference>
<proteinExistence type="predicted"/>
<evidence type="ECO:0000256" key="4">
    <source>
        <dbReference type="ARBA" id="ARBA00022833"/>
    </source>
</evidence>
<dbReference type="AlphaFoldDB" id="A0A835IAA9"/>
<dbReference type="InterPro" id="IPR052035">
    <property type="entry name" value="ZnF_BED_domain_contain"/>
</dbReference>
<evidence type="ECO:0000256" key="5">
    <source>
        <dbReference type="ARBA" id="ARBA00023015"/>
    </source>
</evidence>
<dbReference type="PANTHER" id="PTHR46481">
    <property type="entry name" value="ZINC FINGER BED DOMAIN-CONTAINING PROTEIN 4"/>
    <property type="match status" value="1"/>
</dbReference>
<dbReference type="SMART" id="SM00614">
    <property type="entry name" value="ZnF_BED"/>
    <property type="match status" value="1"/>
</dbReference>
<dbReference type="SUPFAM" id="SSF57667">
    <property type="entry name" value="beta-beta-alpha zinc fingers"/>
    <property type="match status" value="1"/>
</dbReference>
<dbReference type="PANTHER" id="PTHR46481:SF10">
    <property type="entry name" value="ZINC FINGER BED DOMAIN-CONTAINING PROTEIN 39"/>
    <property type="match status" value="1"/>
</dbReference>
<evidence type="ECO:0000259" key="10">
    <source>
        <dbReference type="PROSITE" id="PS50808"/>
    </source>
</evidence>
<evidence type="ECO:0000256" key="9">
    <source>
        <dbReference type="SAM" id="MobiDB-lite"/>
    </source>
</evidence>
<evidence type="ECO:0000256" key="2">
    <source>
        <dbReference type="ARBA" id="ARBA00022723"/>
    </source>
</evidence>
<keyword evidence="12" id="KW-1185">Reference proteome</keyword>
<dbReference type="InterPro" id="IPR012337">
    <property type="entry name" value="RNaseH-like_sf"/>
</dbReference>
<keyword evidence="5" id="KW-0805">Transcription regulation</keyword>
<dbReference type="GO" id="GO:0008270">
    <property type="term" value="F:zinc ion binding"/>
    <property type="evidence" value="ECO:0007669"/>
    <property type="project" value="UniProtKB-KW"/>
</dbReference>
<evidence type="ECO:0000256" key="7">
    <source>
        <dbReference type="ARBA" id="ARBA00023242"/>
    </source>
</evidence>
<dbReference type="GO" id="GO:0005634">
    <property type="term" value="C:nucleus"/>
    <property type="evidence" value="ECO:0007669"/>
    <property type="project" value="UniProtKB-SubCell"/>
</dbReference>
<reference evidence="11 12" key="1">
    <citation type="submission" date="2020-10" db="EMBL/GenBank/DDBJ databases">
        <title>The Coptis chinensis genome and diversification of protoberbering-type alkaloids.</title>
        <authorList>
            <person name="Wang B."/>
            <person name="Shu S."/>
            <person name="Song C."/>
            <person name="Liu Y."/>
        </authorList>
    </citation>
    <scope>NUCLEOTIDE SEQUENCE [LARGE SCALE GENOMIC DNA]</scope>
    <source>
        <strain evidence="11">HL-2020</strain>
        <tissue evidence="11">Leaf</tissue>
    </source>
</reference>